<feature type="chain" id="PRO_5009193731" evidence="2">
    <location>
        <begin position="23"/>
        <end position="237"/>
    </location>
</feature>
<keyword evidence="4" id="KW-1185">Reference proteome</keyword>
<protein>
    <submittedName>
        <fullName evidence="3">Uncharacterized protein</fullName>
    </submittedName>
</protein>
<evidence type="ECO:0000313" key="3">
    <source>
        <dbReference type="EMBL" id="OEU23325.1"/>
    </source>
</evidence>
<dbReference type="EMBL" id="KV784353">
    <property type="protein sequence ID" value="OEU23325.1"/>
    <property type="molecule type" value="Genomic_DNA"/>
</dbReference>
<dbReference type="Proteomes" id="UP000095751">
    <property type="component" value="Unassembled WGS sequence"/>
</dbReference>
<gene>
    <name evidence="3" type="ORF">FRACYDRAFT_233496</name>
</gene>
<proteinExistence type="predicted"/>
<keyword evidence="2" id="KW-0732">Signal</keyword>
<accession>A0A1E7FYV9</accession>
<evidence type="ECO:0000256" key="2">
    <source>
        <dbReference type="SAM" id="SignalP"/>
    </source>
</evidence>
<feature type="region of interest" description="Disordered" evidence="1">
    <location>
        <begin position="62"/>
        <end position="189"/>
    </location>
</feature>
<feature type="signal peptide" evidence="2">
    <location>
        <begin position="1"/>
        <end position="22"/>
    </location>
</feature>
<feature type="region of interest" description="Disordered" evidence="1">
    <location>
        <begin position="217"/>
        <end position="237"/>
    </location>
</feature>
<dbReference type="InParanoid" id="A0A1E7FYV9"/>
<organism evidence="3 4">
    <name type="scientific">Fragilariopsis cylindrus CCMP1102</name>
    <dbReference type="NCBI Taxonomy" id="635003"/>
    <lineage>
        <taxon>Eukaryota</taxon>
        <taxon>Sar</taxon>
        <taxon>Stramenopiles</taxon>
        <taxon>Ochrophyta</taxon>
        <taxon>Bacillariophyta</taxon>
        <taxon>Bacillariophyceae</taxon>
        <taxon>Bacillariophycidae</taxon>
        <taxon>Bacillariales</taxon>
        <taxon>Bacillariaceae</taxon>
        <taxon>Fragilariopsis</taxon>
    </lineage>
</organism>
<reference evidence="3 4" key="1">
    <citation type="submission" date="2016-09" db="EMBL/GenBank/DDBJ databases">
        <title>Extensive genetic diversity and differential bi-allelic expression allows diatom success in the polar Southern Ocean.</title>
        <authorList>
            <consortium name="DOE Joint Genome Institute"/>
            <person name="Mock T."/>
            <person name="Otillar R.P."/>
            <person name="Strauss J."/>
            <person name="Dupont C."/>
            <person name="Frickenhaus S."/>
            <person name="Maumus F."/>
            <person name="Mcmullan M."/>
            <person name="Sanges R."/>
            <person name="Schmutz J."/>
            <person name="Toseland A."/>
            <person name="Valas R."/>
            <person name="Veluchamy A."/>
            <person name="Ward B.J."/>
            <person name="Allen A."/>
            <person name="Barry K."/>
            <person name="Falciatore A."/>
            <person name="Ferrante M."/>
            <person name="Fortunato A.E."/>
            <person name="Gloeckner G."/>
            <person name="Gruber A."/>
            <person name="Hipkin R."/>
            <person name="Janech M."/>
            <person name="Kroth P."/>
            <person name="Leese F."/>
            <person name="Lindquist E."/>
            <person name="Lyon B.R."/>
            <person name="Martin J."/>
            <person name="Mayer C."/>
            <person name="Parker M."/>
            <person name="Quesneville H."/>
            <person name="Raymond J."/>
            <person name="Uhlig C."/>
            <person name="Valentin K.U."/>
            <person name="Worden A.Z."/>
            <person name="Armbrust E.V."/>
            <person name="Bowler C."/>
            <person name="Green B."/>
            <person name="Moulton V."/>
            <person name="Van Oosterhout C."/>
            <person name="Grigoriev I."/>
        </authorList>
    </citation>
    <scope>NUCLEOTIDE SEQUENCE [LARGE SCALE GENOMIC DNA]</scope>
    <source>
        <strain evidence="3 4">CCMP1102</strain>
    </source>
</reference>
<evidence type="ECO:0000256" key="1">
    <source>
        <dbReference type="SAM" id="MobiDB-lite"/>
    </source>
</evidence>
<dbReference type="KEGG" id="fcy:FRACYDRAFT_233496"/>
<evidence type="ECO:0000313" key="4">
    <source>
        <dbReference type="Proteomes" id="UP000095751"/>
    </source>
</evidence>
<sequence length="237" mass="26010">MMMKTVFALVLVAFISSTKTLAASSNIRGSDTVVLDEIGEEFGSSYSTQLGKMMMMTTERKLRQQRRGLDVGGISSELKRKREKGGEKEKNRSNKPVKKENESMKTTERKLQQQRRGLGVGGISSESKKKREKGGEKEKDTRTKLVKKENESKSTKPSGGPPLKDGKPSGGTWFKEPKAGKNGKIITVQEGVTKDGKPYGATKAVKQKKLKAGGKFEKFSKDDGSYGAKPVSPYGPW</sequence>
<name>A0A1E7FYV9_9STRA</name>
<feature type="compositionally biased region" description="Basic and acidic residues" evidence="1">
    <location>
        <begin position="77"/>
        <end position="111"/>
    </location>
</feature>
<dbReference type="AlphaFoldDB" id="A0A1E7FYV9"/>
<feature type="compositionally biased region" description="Basic and acidic residues" evidence="1">
    <location>
        <begin position="126"/>
        <end position="154"/>
    </location>
</feature>